<dbReference type="WBParaSite" id="JU765_v2.g19685.t1">
    <property type="protein sequence ID" value="JU765_v2.g19685.t1"/>
    <property type="gene ID" value="JU765_v2.g19685"/>
</dbReference>
<protein>
    <submittedName>
        <fullName evidence="2">Uncharacterized protein</fullName>
    </submittedName>
</protein>
<name>A0AC34QVS6_9BILA</name>
<evidence type="ECO:0000313" key="2">
    <source>
        <dbReference type="WBParaSite" id="JU765_v2.g19685.t1"/>
    </source>
</evidence>
<accession>A0AC34QVS6</accession>
<reference evidence="2" key="1">
    <citation type="submission" date="2022-11" db="UniProtKB">
        <authorList>
            <consortium name="WormBaseParasite"/>
        </authorList>
    </citation>
    <scope>IDENTIFICATION</scope>
</reference>
<evidence type="ECO:0000313" key="1">
    <source>
        <dbReference type="Proteomes" id="UP000887576"/>
    </source>
</evidence>
<organism evidence="1 2">
    <name type="scientific">Panagrolaimus sp. JU765</name>
    <dbReference type="NCBI Taxonomy" id="591449"/>
    <lineage>
        <taxon>Eukaryota</taxon>
        <taxon>Metazoa</taxon>
        <taxon>Ecdysozoa</taxon>
        <taxon>Nematoda</taxon>
        <taxon>Chromadorea</taxon>
        <taxon>Rhabditida</taxon>
        <taxon>Tylenchina</taxon>
        <taxon>Panagrolaimomorpha</taxon>
        <taxon>Panagrolaimoidea</taxon>
        <taxon>Panagrolaimidae</taxon>
        <taxon>Panagrolaimus</taxon>
    </lineage>
</organism>
<proteinExistence type="predicted"/>
<dbReference type="Proteomes" id="UP000887576">
    <property type="component" value="Unplaced"/>
</dbReference>
<sequence>MEILSIDMISLSIYQKHLSSSQQRTKSSFQNLPGTKHALIQVFGVGFMDKSYFISRSHDSPFPFREDHVKLVTSRLQSSEARIDFIIGKKKSHPISKNALKTPKIFSKTTN</sequence>